<evidence type="ECO:0000256" key="1">
    <source>
        <dbReference type="SAM" id="Phobius"/>
    </source>
</evidence>
<name>A0A9D1GB61_9FIRM</name>
<dbReference type="EMBL" id="DVKQ01000011">
    <property type="protein sequence ID" value="HIT37094.1"/>
    <property type="molecule type" value="Genomic_DNA"/>
</dbReference>
<dbReference type="Proteomes" id="UP000886833">
    <property type="component" value="Unassembled WGS sequence"/>
</dbReference>
<accession>A0A9D1GB61</accession>
<proteinExistence type="predicted"/>
<dbReference type="InterPro" id="IPR032179">
    <property type="entry name" value="Cry22Aa_Ig-like"/>
</dbReference>
<keyword evidence="1" id="KW-0472">Membrane</keyword>
<keyword evidence="1" id="KW-0812">Transmembrane</keyword>
<evidence type="ECO:0000259" key="2">
    <source>
        <dbReference type="Pfam" id="PF16403"/>
    </source>
</evidence>
<keyword evidence="1" id="KW-1133">Transmembrane helix</keyword>
<dbReference type="InterPro" id="IPR013783">
    <property type="entry name" value="Ig-like_fold"/>
</dbReference>
<reference evidence="3" key="1">
    <citation type="submission" date="2020-10" db="EMBL/GenBank/DDBJ databases">
        <authorList>
            <person name="Gilroy R."/>
        </authorList>
    </citation>
    <scope>NUCLEOTIDE SEQUENCE</scope>
    <source>
        <strain evidence="3">CHK195-26880</strain>
    </source>
</reference>
<reference evidence="3" key="2">
    <citation type="journal article" date="2021" name="PeerJ">
        <title>Extensive microbial diversity within the chicken gut microbiome revealed by metagenomics and culture.</title>
        <authorList>
            <person name="Gilroy R."/>
            <person name="Ravi A."/>
            <person name="Getino M."/>
            <person name="Pursley I."/>
            <person name="Horton D.L."/>
            <person name="Alikhan N.F."/>
            <person name="Baker D."/>
            <person name="Gharbi K."/>
            <person name="Hall N."/>
            <person name="Watson M."/>
            <person name="Adriaenssens E.M."/>
            <person name="Foster-Nyarko E."/>
            <person name="Jarju S."/>
            <person name="Secka A."/>
            <person name="Antonio M."/>
            <person name="Oren A."/>
            <person name="Chaudhuri R.R."/>
            <person name="La Ragione R."/>
            <person name="Hildebrand F."/>
            <person name="Pallen M.J."/>
        </authorList>
    </citation>
    <scope>NUCLEOTIDE SEQUENCE</scope>
    <source>
        <strain evidence="3">CHK195-26880</strain>
    </source>
</reference>
<dbReference type="AlphaFoldDB" id="A0A9D1GB61"/>
<organism evidence="3 4">
    <name type="scientific">Candidatus Onthousia faecipullorum</name>
    <dbReference type="NCBI Taxonomy" id="2840887"/>
    <lineage>
        <taxon>Bacteria</taxon>
        <taxon>Bacillati</taxon>
        <taxon>Bacillota</taxon>
        <taxon>Bacilli</taxon>
        <taxon>Candidatus Onthousia</taxon>
    </lineage>
</organism>
<gene>
    <name evidence="3" type="ORF">IAB59_01275</name>
</gene>
<feature type="transmembrane region" description="Helical" evidence="1">
    <location>
        <begin position="12"/>
        <end position="36"/>
    </location>
</feature>
<sequence>MKKKKRGFDKKKIVKIVIAVALLVIILLLVWFLYLYPNRVFKDNEELLRKAGERYFSINRTSLPSEEGRVVSVSLNTLIRQDYLEGLYEPYNNKICDMDESNVKVVLNNDGDYQYYTYLKCGKYESDVDHEGPVITLNGDTTIRLNRGEEYTEQGVKSVRDDTDGNLNVDDVKIRGEINTDVVGTYEIVYTINDSLNNVGSITRKVIVEESLSNVVKSATSNSNNYYKGNALNNYVMFNNMLFRIIKVNSDNTVTIASDELLASVDYSNDGRFAGSSLDSWLNDYFYNLLDEKYKDLIVSSRWCDDVVNNDDYMTIECNRTSAKRNVGILSIQDYNNTLEGTGFVAASFLDNPGLTWYANMGSDNNPWTITSLYDYPLKAEPMNKEYLFNVRPAVTLKKNTKILSGDGSENNPYILVENNSAKRNTLVNTRQVGEYIRYSGYTFRIAGITDDNTTEIIMTGVLNNNGEEVQIGYENSGAKVYNPNKEGNIGYQVINNMTRYISTDLFAKTKIEVPIYNNRVTYKGKHDTKTYNNIVTIPSTFDIFSSKGDNTSSGGYWLIDSSKADNVKTFMFPAGTIDYDSVLDSAISGVKIKAYLKDDVFITGGNGSITDPYTIDD</sequence>
<comment type="caution">
    <text evidence="3">The sequence shown here is derived from an EMBL/GenBank/DDBJ whole genome shotgun (WGS) entry which is preliminary data.</text>
</comment>
<evidence type="ECO:0000313" key="4">
    <source>
        <dbReference type="Proteomes" id="UP000886833"/>
    </source>
</evidence>
<dbReference type="Pfam" id="PF16403">
    <property type="entry name" value="Bact_surface_Ig-like"/>
    <property type="match status" value="1"/>
</dbReference>
<feature type="domain" description="Pesticidal crystal protein Cry22Aa Ig-like" evidence="2">
    <location>
        <begin position="135"/>
        <end position="208"/>
    </location>
</feature>
<evidence type="ECO:0000313" key="3">
    <source>
        <dbReference type="EMBL" id="HIT37094.1"/>
    </source>
</evidence>
<dbReference type="Gene3D" id="2.60.40.10">
    <property type="entry name" value="Immunoglobulins"/>
    <property type="match status" value="1"/>
</dbReference>
<protein>
    <submittedName>
        <fullName evidence="3">DUF5011 domain-containing protein</fullName>
    </submittedName>
</protein>